<dbReference type="InterPro" id="IPR021724">
    <property type="entry name" value="DUF3297"/>
</dbReference>
<dbReference type="EMBL" id="VJWA01000001">
    <property type="protein sequence ID" value="TRW18200.1"/>
    <property type="molecule type" value="Genomic_DNA"/>
</dbReference>
<keyword evidence="3" id="KW-1185">Reference proteome</keyword>
<dbReference type="Pfam" id="PF11730">
    <property type="entry name" value="DUF3297"/>
    <property type="match status" value="1"/>
</dbReference>
<organism evidence="2 3">
    <name type="scientific">Glacieibacterium frigidum</name>
    <dbReference type="NCBI Taxonomy" id="2593303"/>
    <lineage>
        <taxon>Bacteria</taxon>
        <taxon>Pseudomonadati</taxon>
        <taxon>Pseudomonadota</taxon>
        <taxon>Alphaproteobacteria</taxon>
        <taxon>Sphingomonadales</taxon>
        <taxon>Sphingosinicellaceae</taxon>
        <taxon>Glacieibacterium</taxon>
    </lineage>
</organism>
<proteinExistence type="predicted"/>
<evidence type="ECO:0000313" key="3">
    <source>
        <dbReference type="Proteomes" id="UP000317894"/>
    </source>
</evidence>
<dbReference type="RefSeq" id="WP_144236893.1">
    <property type="nucleotide sequence ID" value="NZ_VJWA01000001.1"/>
</dbReference>
<evidence type="ECO:0000313" key="2">
    <source>
        <dbReference type="EMBL" id="TRW18200.1"/>
    </source>
</evidence>
<protein>
    <submittedName>
        <fullName evidence="2">DUF3297 family protein</fullName>
    </submittedName>
</protein>
<name>A0A552UJ40_9SPHN</name>
<accession>A0A552UJ40</accession>
<feature type="compositionally biased region" description="Low complexity" evidence="1">
    <location>
        <begin position="8"/>
        <end position="17"/>
    </location>
</feature>
<sequence>MTDDTPNDDTPAPLADTPPDRLSATPGTPFYDEAILSRGIGIRFNGVERTTVEEYCVSEGWVRLTVGKSRDRRGNPITLKQSGTVEPWFKDIAG</sequence>
<evidence type="ECO:0000256" key="1">
    <source>
        <dbReference type="SAM" id="MobiDB-lite"/>
    </source>
</evidence>
<dbReference type="Proteomes" id="UP000317894">
    <property type="component" value="Unassembled WGS sequence"/>
</dbReference>
<comment type="caution">
    <text evidence="2">The sequence shown here is derived from an EMBL/GenBank/DDBJ whole genome shotgun (WGS) entry which is preliminary data.</text>
</comment>
<dbReference type="OrthoDB" id="8756821at2"/>
<dbReference type="AlphaFoldDB" id="A0A552UJ40"/>
<gene>
    <name evidence="2" type="ORF">FMM06_08900</name>
</gene>
<feature type="region of interest" description="Disordered" evidence="1">
    <location>
        <begin position="1"/>
        <end position="29"/>
    </location>
</feature>
<reference evidence="2 3" key="1">
    <citation type="submission" date="2019-07" db="EMBL/GenBank/DDBJ databases">
        <title>Novel species isolated from glacier.</title>
        <authorList>
            <person name="Liu Q."/>
            <person name="Xin Y.-H."/>
        </authorList>
    </citation>
    <scope>NUCLEOTIDE SEQUENCE [LARGE SCALE GENOMIC DNA]</scope>
    <source>
        <strain evidence="2 3">LB1R16</strain>
    </source>
</reference>